<name>A0A822MY04_9VIBR</name>
<feature type="chain" id="PRO_5032552771" description="Beta-lactamase" evidence="1">
    <location>
        <begin position="33"/>
        <end position="433"/>
    </location>
</feature>
<dbReference type="Proteomes" id="UP000049495">
    <property type="component" value="Unassembled WGS sequence"/>
</dbReference>
<evidence type="ECO:0000313" key="3">
    <source>
        <dbReference type="Proteomes" id="UP000049495"/>
    </source>
</evidence>
<evidence type="ECO:0000313" key="2">
    <source>
        <dbReference type="EMBL" id="CDT24295.1"/>
    </source>
</evidence>
<keyword evidence="1" id="KW-0732">Signal</keyword>
<dbReference type="AlphaFoldDB" id="A0A822MY04"/>
<proteinExistence type="predicted"/>
<gene>
    <name evidence="2" type="ORF">VCR5J5_180294</name>
</gene>
<protein>
    <recommendedName>
        <fullName evidence="4">Beta-lactamase</fullName>
    </recommendedName>
</protein>
<evidence type="ECO:0000256" key="1">
    <source>
        <dbReference type="SAM" id="SignalP"/>
    </source>
</evidence>
<dbReference type="EMBL" id="CCJV01000076">
    <property type="protein sequence ID" value="CDT24295.1"/>
    <property type="molecule type" value="Genomic_DNA"/>
</dbReference>
<dbReference type="PROSITE" id="PS51257">
    <property type="entry name" value="PROKAR_LIPOPROTEIN"/>
    <property type="match status" value="1"/>
</dbReference>
<accession>A0A822MY04</accession>
<sequence>MDAMKASSRKPYIKYSAAILLALSCVSNTIQADELSLAWDWQLSAEAIESRESPFTPLASDNRQSLNGLLDLEVGYNNWLGLFAVKANDILSNNPQGQEASFESEFIVRELFWQGGVEVSNSIVGDHYLDVTLGKVRLDWGVGYGYRPLDIIKPYRQNPVGIVAEEGAGVASASLFDMTGEWTLLYSDSSWTSQDVNEFEKQNQQQGFGLRRYNLVGDHEYQWVAYYDDVRHGLLGASLVSVLNLAWEFHGSVVYQRQSLGYSQPDSMLKPVYLEEQDEAYQALAGLTWANDTGHNVVLEYWFDSRAWSDSEWQSAIESAEPLSVNPMTALLAGSYAQGYQHANLVQHNIMFHWSLDSTHGWLEDITPTFDVMLSPQDGGFIATQWLNYQAIDNGDSSLDLELAARFLGGKSDSAYANLPDSHMILLNIKGRF</sequence>
<evidence type="ECO:0008006" key="4">
    <source>
        <dbReference type="Google" id="ProtNLM"/>
    </source>
</evidence>
<reference evidence="3" key="1">
    <citation type="submission" date="2014-06" db="EMBL/GenBank/DDBJ databases">
        <authorList>
            <person name="Le Roux Frederique"/>
        </authorList>
    </citation>
    <scope>NUCLEOTIDE SEQUENCE [LARGE SCALE GENOMIC DNA]</scope>
    <source>
        <strain evidence="3">J5-5</strain>
    </source>
</reference>
<organism evidence="2 3">
    <name type="scientific">Vibrio crassostreae</name>
    <dbReference type="NCBI Taxonomy" id="246167"/>
    <lineage>
        <taxon>Bacteria</taxon>
        <taxon>Pseudomonadati</taxon>
        <taxon>Pseudomonadota</taxon>
        <taxon>Gammaproteobacteria</taxon>
        <taxon>Vibrionales</taxon>
        <taxon>Vibrionaceae</taxon>
        <taxon>Vibrio</taxon>
    </lineage>
</organism>
<comment type="caution">
    <text evidence="2">The sequence shown here is derived from an EMBL/GenBank/DDBJ whole genome shotgun (WGS) entry which is preliminary data.</text>
</comment>
<feature type="signal peptide" evidence="1">
    <location>
        <begin position="1"/>
        <end position="32"/>
    </location>
</feature>